<evidence type="ECO:0000256" key="1">
    <source>
        <dbReference type="SAM" id="MobiDB-lite"/>
    </source>
</evidence>
<evidence type="ECO:0000313" key="4">
    <source>
        <dbReference type="Proteomes" id="UP001365542"/>
    </source>
</evidence>
<dbReference type="Pfam" id="PF00646">
    <property type="entry name" value="F-box"/>
    <property type="match status" value="1"/>
</dbReference>
<feature type="compositionally biased region" description="Low complexity" evidence="1">
    <location>
        <begin position="59"/>
        <end position="71"/>
    </location>
</feature>
<dbReference type="Proteomes" id="UP001365542">
    <property type="component" value="Unassembled WGS sequence"/>
</dbReference>
<sequence length="638" mass="72522">MHFQTNNHHFYHRTSISIPLDPNHIYPCEPPSRAANNINNKNNATTIMAGSINVERDSSGSGSRSIYIRSSTPPRPQQPQLQQRPPLPLPAELSLMILSFTPLEDLKSFSLCSKSCRALCLPVLFRGIGVSHVSIAAFEDGGSLCHLRSSVRYINLTVPKDTPFSHLVYKYKKYTHFLRLFPHLSALRLALYTSRATQYLLFLAIFSTISTYPFYTNLKALYLECLVDLEDLEEDDEDGTTSGEYNVDDYVLFRKCGEWEFLSSPAVLNGFDEGNDTATATTVDCEAFARRLRKCGVNMEKGIQYPPSLEEIYFTTPLAFRFRRGSKDYKPGFPEMLVLNCCTNSTSTAYSNSKINGEYGGGKRGTLKRLEIFAACLYTPRFSPSRLQTYLDHHHQKSTSIPTDVIIYPHVTRLRFDVAGFQNRNLREIRIRFPNLEELFIAVWEEGSDESVMPQYESGKVVYKAIVEMKRLKRIGLPWPVRAESGKVTVKHLERSVEWWKERGAVVGSMAGLEMVEFVRKVKDKKEEFAGCKIRRRRGGTDGEGWDYNWDVGKRPLPRFKDAPTLWALEAFEGWQDDMGANSEDEDEEENNTNGQENGSNGSNGRLVSSNVVTEGGDSEYESDYDIWAEDDTEHMNE</sequence>
<feature type="region of interest" description="Disordered" evidence="1">
    <location>
        <begin position="52"/>
        <end position="85"/>
    </location>
</feature>
<feature type="compositionally biased region" description="Acidic residues" evidence="1">
    <location>
        <begin position="617"/>
        <end position="638"/>
    </location>
</feature>
<proteinExistence type="predicted"/>
<dbReference type="EMBL" id="JAVHJO010000002">
    <property type="protein sequence ID" value="KAK6542458.1"/>
    <property type="molecule type" value="Genomic_DNA"/>
</dbReference>
<name>A0AAV9XKF0_9PEZI</name>
<dbReference type="AlphaFoldDB" id="A0AAV9XKF0"/>
<dbReference type="SUPFAM" id="SSF81383">
    <property type="entry name" value="F-box domain"/>
    <property type="match status" value="1"/>
</dbReference>
<reference evidence="3 4" key="1">
    <citation type="submission" date="2019-10" db="EMBL/GenBank/DDBJ databases">
        <authorList>
            <person name="Palmer J.M."/>
        </authorList>
    </citation>
    <scope>NUCLEOTIDE SEQUENCE [LARGE SCALE GENOMIC DNA]</scope>
    <source>
        <strain evidence="3 4">TWF694</strain>
    </source>
</reference>
<evidence type="ECO:0000259" key="2">
    <source>
        <dbReference type="Pfam" id="PF00646"/>
    </source>
</evidence>
<gene>
    <name evidence="3" type="ORF">TWF694_006412</name>
</gene>
<accession>A0AAV9XKF0</accession>
<feature type="domain" description="F-box" evidence="2">
    <location>
        <begin position="89"/>
        <end position="120"/>
    </location>
</feature>
<feature type="region of interest" description="Disordered" evidence="1">
    <location>
        <begin position="578"/>
        <end position="638"/>
    </location>
</feature>
<evidence type="ECO:0000313" key="3">
    <source>
        <dbReference type="EMBL" id="KAK6542458.1"/>
    </source>
</evidence>
<dbReference type="InterPro" id="IPR036047">
    <property type="entry name" value="F-box-like_dom_sf"/>
</dbReference>
<comment type="caution">
    <text evidence="3">The sequence shown here is derived from an EMBL/GenBank/DDBJ whole genome shotgun (WGS) entry which is preliminary data.</text>
</comment>
<feature type="compositionally biased region" description="Low complexity" evidence="1">
    <location>
        <begin position="592"/>
        <end position="605"/>
    </location>
</feature>
<organism evidence="3 4">
    <name type="scientific">Orbilia ellipsospora</name>
    <dbReference type="NCBI Taxonomy" id="2528407"/>
    <lineage>
        <taxon>Eukaryota</taxon>
        <taxon>Fungi</taxon>
        <taxon>Dikarya</taxon>
        <taxon>Ascomycota</taxon>
        <taxon>Pezizomycotina</taxon>
        <taxon>Orbiliomycetes</taxon>
        <taxon>Orbiliales</taxon>
        <taxon>Orbiliaceae</taxon>
        <taxon>Orbilia</taxon>
    </lineage>
</organism>
<protein>
    <recommendedName>
        <fullName evidence="2">F-box domain-containing protein</fullName>
    </recommendedName>
</protein>
<keyword evidence="4" id="KW-1185">Reference proteome</keyword>
<dbReference type="InterPro" id="IPR001810">
    <property type="entry name" value="F-box_dom"/>
</dbReference>